<dbReference type="PATRIC" id="fig|1423892.3.peg.305"/>
<sequence length="44" mass="5196">MIFLIFAYTISFGLLLGLSYFIIFSYSKSKKILENIDRKNEEKT</sequence>
<reference evidence="2 3" key="1">
    <citation type="journal article" date="2014" name="Genome Announc.">
        <title>Complete Genome Sequence of Ehrlichia muris Strain AS145T, a Model Monocytotropic Ehrlichia Strain.</title>
        <authorList>
            <person name="Thirumalapura N.R."/>
            <person name="Qin X."/>
            <person name="Kuriakose J.A."/>
            <person name="Walker D.H."/>
        </authorList>
    </citation>
    <scope>NUCLEOTIDE SEQUENCE [LARGE SCALE GENOMIC DNA]</scope>
    <source>
        <strain evidence="3">AS154</strain>
    </source>
</reference>
<evidence type="ECO:0000256" key="1">
    <source>
        <dbReference type="SAM" id="Phobius"/>
    </source>
</evidence>
<accession>V9R5S1</accession>
<dbReference type="EMBL" id="CP006917">
    <property type="protein sequence ID" value="AHC39107.1"/>
    <property type="molecule type" value="Genomic_DNA"/>
</dbReference>
<proteinExistence type="predicted"/>
<keyword evidence="1" id="KW-0812">Transmembrane</keyword>
<gene>
    <name evidence="2" type="ORF">EMUR_01480</name>
</gene>
<name>V9R5S1_9RICK</name>
<dbReference type="AlphaFoldDB" id="V9R5S1"/>
<keyword evidence="3" id="KW-1185">Reference proteome</keyword>
<keyword evidence="1" id="KW-1133">Transmembrane helix</keyword>
<evidence type="ECO:0000313" key="2">
    <source>
        <dbReference type="EMBL" id="AHC39107.1"/>
    </source>
</evidence>
<evidence type="ECO:0000313" key="3">
    <source>
        <dbReference type="Proteomes" id="UP000018689"/>
    </source>
</evidence>
<protein>
    <submittedName>
        <fullName evidence="2">Uncharacterized protein</fullName>
    </submittedName>
</protein>
<organism evidence="2 3">
    <name type="scientific">Ehrlichia muris AS145</name>
    <dbReference type="NCBI Taxonomy" id="1423892"/>
    <lineage>
        <taxon>Bacteria</taxon>
        <taxon>Pseudomonadati</taxon>
        <taxon>Pseudomonadota</taxon>
        <taxon>Alphaproteobacteria</taxon>
        <taxon>Rickettsiales</taxon>
        <taxon>Anaplasmataceae</taxon>
        <taxon>Ehrlichia</taxon>
    </lineage>
</organism>
<feature type="transmembrane region" description="Helical" evidence="1">
    <location>
        <begin position="6"/>
        <end position="26"/>
    </location>
</feature>
<keyword evidence="1" id="KW-0472">Membrane</keyword>
<dbReference type="KEGG" id="emr:EMUR_01480"/>
<dbReference type="HOGENOM" id="CLU_217705_0_0_5"/>
<dbReference type="Proteomes" id="UP000018689">
    <property type="component" value="Chromosome"/>
</dbReference>